<dbReference type="PANTHER" id="PTHR36503:SF3">
    <property type="entry name" value="BLR0126 PROTEIN"/>
    <property type="match status" value="1"/>
</dbReference>
<protein>
    <recommendedName>
        <fullName evidence="1">VOC domain-containing protein</fullName>
    </recommendedName>
</protein>
<dbReference type="RefSeq" id="WP_203781475.1">
    <property type="nucleotide sequence ID" value="NZ_BOMV01000025.1"/>
</dbReference>
<proteinExistence type="predicted"/>
<keyword evidence="3" id="KW-1185">Reference proteome</keyword>
<dbReference type="InterPro" id="IPR004360">
    <property type="entry name" value="Glyas_Fos-R_dOase_dom"/>
</dbReference>
<dbReference type="AlphaFoldDB" id="A0A919JX09"/>
<sequence length="119" mass="12557">MTVRGLRRIIVSVAELDPALHLYRDALGFVEQYRAGDVVMLQVPDGDLQLLLHQRPPTPGMAGVAAALLVDDVDAMTAAAERAGAIIAAPPADQPWGERQSVLTDPDGHVLCLVSPANG</sequence>
<name>A0A919JX09_9ACTN</name>
<dbReference type="Gene3D" id="3.10.180.10">
    <property type="entry name" value="2,3-Dihydroxybiphenyl 1,2-Dioxygenase, domain 1"/>
    <property type="match status" value="1"/>
</dbReference>
<organism evidence="2 3">
    <name type="scientific">Paractinoplanes rishiriensis</name>
    <dbReference type="NCBI Taxonomy" id="1050105"/>
    <lineage>
        <taxon>Bacteria</taxon>
        <taxon>Bacillati</taxon>
        <taxon>Actinomycetota</taxon>
        <taxon>Actinomycetes</taxon>
        <taxon>Micromonosporales</taxon>
        <taxon>Micromonosporaceae</taxon>
        <taxon>Paractinoplanes</taxon>
    </lineage>
</organism>
<feature type="domain" description="VOC" evidence="1">
    <location>
        <begin position="5"/>
        <end position="116"/>
    </location>
</feature>
<dbReference type="InterPro" id="IPR037523">
    <property type="entry name" value="VOC_core"/>
</dbReference>
<evidence type="ECO:0000313" key="3">
    <source>
        <dbReference type="Proteomes" id="UP000636960"/>
    </source>
</evidence>
<reference evidence="2" key="1">
    <citation type="submission" date="2021-01" db="EMBL/GenBank/DDBJ databases">
        <title>Whole genome shotgun sequence of Actinoplanes rishiriensis NBRC 108556.</title>
        <authorList>
            <person name="Komaki H."/>
            <person name="Tamura T."/>
        </authorList>
    </citation>
    <scope>NUCLEOTIDE SEQUENCE</scope>
    <source>
        <strain evidence="2">NBRC 108556</strain>
    </source>
</reference>
<gene>
    <name evidence="2" type="ORF">Ari01nite_26390</name>
</gene>
<accession>A0A919JX09</accession>
<dbReference type="InterPro" id="IPR029068">
    <property type="entry name" value="Glyas_Bleomycin-R_OHBP_Dase"/>
</dbReference>
<dbReference type="PANTHER" id="PTHR36503">
    <property type="entry name" value="BLR2520 PROTEIN"/>
    <property type="match status" value="1"/>
</dbReference>
<dbReference type="EMBL" id="BOMV01000025">
    <property type="protein sequence ID" value="GIE95174.1"/>
    <property type="molecule type" value="Genomic_DNA"/>
</dbReference>
<dbReference type="SUPFAM" id="SSF54593">
    <property type="entry name" value="Glyoxalase/Bleomycin resistance protein/Dihydroxybiphenyl dioxygenase"/>
    <property type="match status" value="1"/>
</dbReference>
<dbReference type="Proteomes" id="UP000636960">
    <property type="component" value="Unassembled WGS sequence"/>
</dbReference>
<evidence type="ECO:0000259" key="1">
    <source>
        <dbReference type="PROSITE" id="PS51819"/>
    </source>
</evidence>
<dbReference type="Pfam" id="PF00903">
    <property type="entry name" value="Glyoxalase"/>
    <property type="match status" value="1"/>
</dbReference>
<dbReference type="PROSITE" id="PS51819">
    <property type="entry name" value="VOC"/>
    <property type="match status" value="1"/>
</dbReference>
<comment type="caution">
    <text evidence="2">The sequence shown here is derived from an EMBL/GenBank/DDBJ whole genome shotgun (WGS) entry which is preliminary data.</text>
</comment>
<evidence type="ECO:0000313" key="2">
    <source>
        <dbReference type="EMBL" id="GIE95174.1"/>
    </source>
</evidence>